<evidence type="ECO:0000256" key="3">
    <source>
        <dbReference type="ARBA" id="ARBA00023136"/>
    </source>
</evidence>
<dbReference type="PANTHER" id="PTHR34001">
    <property type="entry name" value="BLL7405 PROTEIN"/>
    <property type="match status" value="1"/>
</dbReference>
<dbReference type="Proteomes" id="UP000298631">
    <property type="component" value="Chromosome"/>
</dbReference>
<evidence type="ECO:0000256" key="5">
    <source>
        <dbReference type="SAM" id="SignalP"/>
    </source>
</evidence>
<dbReference type="EMBL" id="CP039964">
    <property type="protein sequence ID" value="QCO54786.1"/>
    <property type="molecule type" value="Genomic_DNA"/>
</dbReference>
<evidence type="ECO:0000256" key="2">
    <source>
        <dbReference type="ARBA" id="ARBA00022729"/>
    </source>
</evidence>
<dbReference type="AlphaFoldDB" id="A0A4P8EDC2"/>
<protein>
    <submittedName>
        <fullName evidence="7">Porin family protein</fullName>
    </submittedName>
</protein>
<proteinExistence type="inferred from homology"/>
<dbReference type="InterPro" id="IPR051692">
    <property type="entry name" value="OMP-like"/>
</dbReference>
<sequence length="195" mass="20287">MKLFTSFALATALAAPAAFAGGLTEPTPEPMITPVVVTPVTGDWTGFYAGGQLGYGDMSSNTAGVDGDGAIGGLHAGYRHDFGQFVAGAELAYNGSNVEVMGNKGKNLTQLKLMGGYDMGRTLVYGTVGAAHAKVETAGGNRSDTGWLAGVGVDYAINDVWTVGAEYTHNRFDDFDNSGTDAKGNLVQLRVGYRF</sequence>
<keyword evidence="8" id="KW-1185">Reference proteome</keyword>
<accession>A0A4P8EDC2</accession>
<evidence type="ECO:0000256" key="1">
    <source>
        <dbReference type="ARBA" id="ARBA00004370"/>
    </source>
</evidence>
<evidence type="ECO:0000256" key="4">
    <source>
        <dbReference type="ARBA" id="ARBA00038306"/>
    </source>
</evidence>
<reference evidence="7 8" key="1">
    <citation type="submission" date="2019-05" db="EMBL/GenBank/DDBJ databases">
        <title>Pseudorhodobacter turbinis sp. nov., isolated from the gut of the Korean turban shell.</title>
        <authorList>
            <person name="Jeong Y.-S."/>
            <person name="Kang W.-R."/>
            <person name="Bae J.-W."/>
        </authorList>
    </citation>
    <scope>NUCLEOTIDE SEQUENCE [LARGE SCALE GENOMIC DNA]</scope>
    <source>
        <strain evidence="7 8">S12M18</strain>
    </source>
</reference>
<dbReference type="PANTHER" id="PTHR34001:SF3">
    <property type="entry name" value="BLL7405 PROTEIN"/>
    <property type="match status" value="1"/>
</dbReference>
<dbReference type="OrthoDB" id="268975at2"/>
<dbReference type="RefSeq" id="WP_137192456.1">
    <property type="nucleotide sequence ID" value="NZ_CP039964.1"/>
</dbReference>
<keyword evidence="2 5" id="KW-0732">Signal</keyword>
<feature type="domain" description="Outer membrane protein beta-barrel" evidence="6">
    <location>
        <begin position="7"/>
        <end position="195"/>
    </location>
</feature>
<feature type="chain" id="PRO_5020482397" evidence="5">
    <location>
        <begin position="21"/>
        <end position="195"/>
    </location>
</feature>
<dbReference type="InterPro" id="IPR011250">
    <property type="entry name" value="OMP/PagP_B-barrel"/>
</dbReference>
<name>A0A4P8EDC2_9RHOB</name>
<dbReference type="SUPFAM" id="SSF56925">
    <property type="entry name" value="OMPA-like"/>
    <property type="match status" value="1"/>
</dbReference>
<evidence type="ECO:0000259" key="6">
    <source>
        <dbReference type="Pfam" id="PF13505"/>
    </source>
</evidence>
<evidence type="ECO:0000313" key="7">
    <source>
        <dbReference type="EMBL" id="QCO54786.1"/>
    </source>
</evidence>
<organism evidence="7 8">
    <name type="scientific">Pseudorhodobacter turbinis</name>
    <dbReference type="NCBI Taxonomy" id="2500533"/>
    <lineage>
        <taxon>Bacteria</taxon>
        <taxon>Pseudomonadati</taxon>
        <taxon>Pseudomonadota</taxon>
        <taxon>Alphaproteobacteria</taxon>
        <taxon>Rhodobacterales</taxon>
        <taxon>Paracoccaceae</taxon>
        <taxon>Pseudorhodobacter</taxon>
    </lineage>
</organism>
<comment type="similarity">
    <text evidence="4">Belongs to the Omp25/RopB family.</text>
</comment>
<gene>
    <name evidence="7" type="ORF">EOK75_02650</name>
</gene>
<dbReference type="InterPro" id="IPR027385">
    <property type="entry name" value="Beta-barrel_OMP"/>
</dbReference>
<evidence type="ECO:0000313" key="8">
    <source>
        <dbReference type="Proteomes" id="UP000298631"/>
    </source>
</evidence>
<dbReference type="KEGG" id="pseb:EOK75_02650"/>
<comment type="subcellular location">
    <subcellularLocation>
        <location evidence="1">Membrane</location>
    </subcellularLocation>
</comment>
<dbReference type="Gene3D" id="2.40.160.20">
    <property type="match status" value="1"/>
</dbReference>
<dbReference type="Pfam" id="PF13505">
    <property type="entry name" value="OMP_b-brl"/>
    <property type="match status" value="1"/>
</dbReference>
<dbReference type="GO" id="GO:0016020">
    <property type="term" value="C:membrane"/>
    <property type="evidence" value="ECO:0007669"/>
    <property type="project" value="UniProtKB-SubCell"/>
</dbReference>
<keyword evidence="3" id="KW-0472">Membrane</keyword>
<feature type="signal peptide" evidence="5">
    <location>
        <begin position="1"/>
        <end position="20"/>
    </location>
</feature>